<accession>A0A6A5XTF4</accession>
<dbReference type="EMBL" id="ML978069">
    <property type="protein sequence ID" value="KAF2015970.1"/>
    <property type="molecule type" value="Genomic_DNA"/>
</dbReference>
<reference evidence="2" key="1">
    <citation type="journal article" date="2020" name="Stud. Mycol.">
        <title>101 Dothideomycetes genomes: a test case for predicting lifestyles and emergence of pathogens.</title>
        <authorList>
            <person name="Haridas S."/>
            <person name="Albert R."/>
            <person name="Binder M."/>
            <person name="Bloem J."/>
            <person name="Labutti K."/>
            <person name="Salamov A."/>
            <person name="Andreopoulos B."/>
            <person name="Baker S."/>
            <person name="Barry K."/>
            <person name="Bills G."/>
            <person name="Bluhm B."/>
            <person name="Cannon C."/>
            <person name="Castanera R."/>
            <person name="Culley D."/>
            <person name="Daum C."/>
            <person name="Ezra D."/>
            <person name="Gonzalez J."/>
            <person name="Henrissat B."/>
            <person name="Kuo A."/>
            <person name="Liang C."/>
            <person name="Lipzen A."/>
            <person name="Lutzoni F."/>
            <person name="Magnuson J."/>
            <person name="Mondo S."/>
            <person name="Nolan M."/>
            <person name="Ohm R."/>
            <person name="Pangilinan J."/>
            <person name="Park H.-J."/>
            <person name="Ramirez L."/>
            <person name="Alfaro M."/>
            <person name="Sun H."/>
            <person name="Tritt A."/>
            <person name="Yoshinaga Y."/>
            <person name="Zwiers L.-H."/>
            <person name="Turgeon B."/>
            <person name="Goodwin S."/>
            <person name="Spatafora J."/>
            <person name="Crous P."/>
            <person name="Grigoriev I."/>
        </authorList>
    </citation>
    <scope>NUCLEOTIDE SEQUENCE</scope>
    <source>
        <strain evidence="2">CBS 175.79</strain>
    </source>
</reference>
<dbReference type="Proteomes" id="UP000799778">
    <property type="component" value="Unassembled WGS sequence"/>
</dbReference>
<keyword evidence="3" id="KW-1185">Reference proteome</keyword>
<proteinExistence type="predicted"/>
<feature type="region of interest" description="Disordered" evidence="1">
    <location>
        <begin position="52"/>
        <end position="95"/>
    </location>
</feature>
<dbReference type="AlphaFoldDB" id="A0A6A5XTF4"/>
<evidence type="ECO:0000313" key="2">
    <source>
        <dbReference type="EMBL" id="KAF2015970.1"/>
    </source>
</evidence>
<dbReference type="GeneID" id="54279088"/>
<organism evidence="2 3">
    <name type="scientific">Aaosphaeria arxii CBS 175.79</name>
    <dbReference type="NCBI Taxonomy" id="1450172"/>
    <lineage>
        <taxon>Eukaryota</taxon>
        <taxon>Fungi</taxon>
        <taxon>Dikarya</taxon>
        <taxon>Ascomycota</taxon>
        <taxon>Pezizomycotina</taxon>
        <taxon>Dothideomycetes</taxon>
        <taxon>Pleosporomycetidae</taxon>
        <taxon>Pleosporales</taxon>
        <taxon>Pleosporales incertae sedis</taxon>
        <taxon>Aaosphaeria</taxon>
    </lineage>
</organism>
<evidence type="ECO:0000256" key="1">
    <source>
        <dbReference type="SAM" id="MobiDB-lite"/>
    </source>
</evidence>
<sequence>MHNTGLNSIYCLRQLTLESNGYICLYTSTPSQAQPANQQLLISMYNIHFHPKRPEKPISTRSPSRIPHLCHPNHYATKPTNQPTRSSAAPPPPII</sequence>
<evidence type="ECO:0000313" key="3">
    <source>
        <dbReference type="Proteomes" id="UP000799778"/>
    </source>
</evidence>
<protein>
    <submittedName>
        <fullName evidence="2">Uncharacterized protein</fullName>
    </submittedName>
</protein>
<feature type="compositionally biased region" description="Polar residues" evidence="1">
    <location>
        <begin position="78"/>
        <end position="87"/>
    </location>
</feature>
<dbReference type="RefSeq" id="XP_033384309.1">
    <property type="nucleotide sequence ID" value="XM_033521691.1"/>
</dbReference>
<gene>
    <name evidence="2" type="ORF">BU24DRAFT_189190</name>
</gene>
<name>A0A6A5XTF4_9PLEO</name>